<keyword evidence="3" id="KW-1185">Reference proteome</keyword>
<sequence>MAKKDRMSHLVNKEDPLLNLSGEQIQCRVHKLNWKDAKVSSNWLQMIKTLHSSAATENTTPDYNKDIMEVLMTSQRRKERHSIIDELGIQYQDDMTSSETMNMNPDHERSVAIETLPQFLIESLVCSSRKPNPAYISLVSQIHVPECFSKPETAKNASKDANFSAPTFTQAIECDEDEEKCQAPLLFPSQKQLEAKRKLSFEYIQENKYKQAEPEEKNRNRGQDNYNRPKQKCGILSLMLPLDS</sequence>
<name>A0AAD9VFB9_ACRCE</name>
<evidence type="ECO:0000256" key="1">
    <source>
        <dbReference type="SAM" id="MobiDB-lite"/>
    </source>
</evidence>
<dbReference type="EMBL" id="JARQWQ010000005">
    <property type="protein sequence ID" value="KAK2571907.1"/>
    <property type="molecule type" value="Genomic_DNA"/>
</dbReference>
<reference evidence="2" key="1">
    <citation type="journal article" date="2023" name="G3 (Bethesda)">
        <title>Whole genome assembly and annotation of the endangered Caribbean coral Acropora cervicornis.</title>
        <authorList>
            <person name="Selwyn J.D."/>
            <person name="Vollmer S.V."/>
        </authorList>
    </citation>
    <scope>NUCLEOTIDE SEQUENCE</scope>
    <source>
        <strain evidence="2">K2</strain>
    </source>
</reference>
<accession>A0AAD9VFB9</accession>
<organism evidence="2 3">
    <name type="scientific">Acropora cervicornis</name>
    <name type="common">Staghorn coral</name>
    <dbReference type="NCBI Taxonomy" id="6130"/>
    <lineage>
        <taxon>Eukaryota</taxon>
        <taxon>Metazoa</taxon>
        <taxon>Cnidaria</taxon>
        <taxon>Anthozoa</taxon>
        <taxon>Hexacorallia</taxon>
        <taxon>Scleractinia</taxon>
        <taxon>Astrocoeniina</taxon>
        <taxon>Acroporidae</taxon>
        <taxon>Acropora</taxon>
    </lineage>
</organism>
<reference evidence="2" key="2">
    <citation type="journal article" date="2023" name="Science">
        <title>Genomic signatures of disease resistance in endangered staghorn corals.</title>
        <authorList>
            <person name="Vollmer S.V."/>
            <person name="Selwyn J.D."/>
            <person name="Despard B.A."/>
            <person name="Roesel C.L."/>
        </authorList>
    </citation>
    <scope>NUCLEOTIDE SEQUENCE</scope>
    <source>
        <strain evidence="2">K2</strain>
    </source>
</reference>
<dbReference type="AlphaFoldDB" id="A0AAD9VFB9"/>
<feature type="compositionally biased region" description="Basic and acidic residues" evidence="1">
    <location>
        <begin position="209"/>
        <end position="222"/>
    </location>
</feature>
<evidence type="ECO:0000313" key="3">
    <source>
        <dbReference type="Proteomes" id="UP001249851"/>
    </source>
</evidence>
<gene>
    <name evidence="2" type="ORF">P5673_003318</name>
</gene>
<dbReference type="Proteomes" id="UP001249851">
    <property type="component" value="Unassembled WGS sequence"/>
</dbReference>
<protein>
    <submittedName>
        <fullName evidence="2">Uncharacterized protein</fullName>
    </submittedName>
</protein>
<feature type="region of interest" description="Disordered" evidence="1">
    <location>
        <begin position="209"/>
        <end position="232"/>
    </location>
</feature>
<comment type="caution">
    <text evidence="2">The sequence shown here is derived from an EMBL/GenBank/DDBJ whole genome shotgun (WGS) entry which is preliminary data.</text>
</comment>
<evidence type="ECO:0000313" key="2">
    <source>
        <dbReference type="EMBL" id="KAK2571907.1"/>
    </source>
</evidence>
<proteinExistence type="predicted"/>